<dbReference type="SUPFAM" id="SSF56925">
    <property type="entry name" value="OMPA-like"/>
    <property type="match status" value="1"/>
</dbReference>
<feature type="domain" description="Transferrin-binding protein B C-lobe/N-lobe beta-barrel" evidence="3">
    <location>
        <begin position="107"/>
        <end position="210"/>
    </location>
</feature>
<keyword evidence="2" id="KW-0732">Signal</keyword>
<feature type="chain" id="PRO_5017030814" description="Transferrin-binding protein B C-lobe/N-lobe beta-barrel domain-containing protein" evidence="2">
    <location>
        <begin position="22"/>
        <end position="213"/>
    </location>
</feature>
<evidence type="ECO:0000313" key="5">
    <source>
        <dbReference type="Proteomes" id="UP000252182"/>
    </source>
</evidence>
<comment type="subcellular location">
    <subcellularLocation>
        <location evidence="1">Cell outer membrane</location>
    </subcellularLocation>
</comment>
<evidence type="ECO:0000256" key="2">
    <source>
        <dbReference type="SAM" id="SignalP"/>
    </source>
</evidence>
<sequence length="213" mass="23642">MKFIKTILLTFSITLSSCSSYQSNNGATLQKKRAVQDFIYTNPKGVATDLKKISFKTNGMVRTENPDVLGVGGTTYTYTRYGAWNSRTGQQDVFAMGDAPSQQMDLRDDQIYYGRALRSANQSVYDNRLTYALNFNENSFEGFSVSIPDRYTFGNSIVMHGKMQGDTLTGTVESGNDKGKFSGQFYGPNGIEFVGIARFDNPNLDFSFGGDKQ</sequence>
<reference evidence="5" key="1">
    <citation type="submission" date="2018-07" db="EMBL/GenBank/DDBJ databases">
        <authorList>
            <person name="Kim H."/>
        </authorList>
    </citation>
    <scope>NUCLEOTIDE SEQUENCE [LARGE SCALE GENOMIC DNA]</scope>
    <source>
        <strain evidence="5">F02</strain>
    </source>
</reference>
<accession>A0A345DBW2</accession>
<dbReference type="GO" id="GO:0009279">
    <property type="term" value="C:cell outer membrane"/>
    <property type="evidence" value="ECO:0007669"/>
    <property type="project" value="UniProtKB-SubCell"/>
</dbReference>
<keyword evidence="5" id="KW-1185">Reference proteome</keyword>
<evidence type="ECO:0000313" key="4">
    <source>
        <dbReference type="EMBL" id="AXF85850.1"/>
    </source>
</evidence>
<dbReference type="AlphaFoldDB" id="A0A345DBW2"/>
<protein>
    <recommendedName>
        <fullName evidence="3">Transferrin-binding protein B C-lobe/N-lobe beta-barrel domain-containing protein</fullName>
    </recommendedName>
</protein>
<organism evidence="4 5">
    <name type="scientific">Ephemeroptericola cinctiostellae</name>
    <dbReference type="NCBI Taxonomy" id="2268024"/>
    <lineage>
        <taxon>Bacteria</taxon>
        <taxon>Pseudomonadati</taxon>
        <taxon>Pseudomonadota</taxon>
        <taxon>Betaproteobacteria</taxon>
        <taxon>Burkholderiales</taxon>
        <taxon>Burkholderiaceae</taxon>
        <taxon>Ephemeroptericola</taxon>
    </lineage>
</organism>
<name>A0A345DBW2_9BURK</name>
<evidence type="ECO:0000256" key="1">
    <source>
        <dbReference type="ARBA" id="ARBA00004442"/>
    </source>
</evidence>
<gene>
    <name evidence="4" type="ORF">DTO96_101590</name>
</gene>
<dbReference type="InterPro" id="IPR011250">
    <property type="entry name" value="OMP/PagP_B-barrel"/>
</dbReference>
<dbReference type="KEGG" id="hyf:DTO96_101590"/>
<dbReference type="EMBL" id="CP031124">
    <property type="protein sequence ID" value="AXF85850.1"/>
    <property type="molecule type" value="Genomic_DNA"/>
</dbReference>
<dbReference type="Proteomes" id="UP000252182">
    <property type="component" value="Chromosome"/>
</dbReference>
<dbReference type="RefSeq" id="WP_114563001.1">
    <property type="nucleotide sequence ID" value="NZ_CP031124.1"/>
</dbReference>
<feature type="signal peptide" evidence="2">
    <location>
        <begin position="1"/>
        <end position="21"/>
    </location>
</feature>
<dbReference type="InterPro" id="IPR001677">
    <property type="entry name" value="TbpB_B_D"/>
</dbReference>
<evidence type="ECO:0000259" key="3">
    <source>
        <dbReference type="Pfam" id="PF01298"/>
    </source>
</evidence>
<proteinExistence type="predicted"/>
<dbReference type="PROSITE" id="PS51257">
    <property type="entry name" value="PROKAR_LIPOPROTEIN"/>
    <property type="match status" value="1"/>
</dbReference>
<dbReference type="Pfam" id="PF01298">
    <property type="entry name" value="TbpB_B_D"/>
    <property type="match status" value="1"/>
</dbReference>
<dbReference type="Gene3D" id="2.40.160.90">
    <property type="match status" value="1"/>
</dbReference>